<keyword evidence="2" id="KW-1185">Reference proteome</keyword>
<organism evidence="1 2">
    <name type="scientific">Dictyocaulus viviparus</name>
    <name type="common">Bovine lungworm</name>
    <dbReference type="NCBI Taxonomy" id="29172"/>
    <lineage>
        <taxon>Eukaryota</taxon>
        <taxon>Metazoa</taxon>
        <taxon>Ecdysozoa</taxon>
        <taxon>Nematoda</taxon>
        <taxon>Chromadorea</taxon>
        <taxon>Rhabditida</taxon>
        <taxon>Rhabditina</taxon>
        <taxon>Rhabditomorpha</taxon>
        <taxon>Strongyloidea</taxon>
        <taxon>Metastrongylidae</taxon>
        <taxon>Dictyocaulus</taxon>
    </lineage>
</organism>
<dbReference type="OrthoDB" id="5856062at2759"/>
<dbReference type="EMBL" id="KN716283">
    <property type="protein sequence ID" value="KJH48041.1"/>
    <property type="molecule type" value="Genomic_DNA"/>
</dbReference>
<proteinExistence type="predicted"/>
<sequence>MNPAKSSNVIPYLSDVITAMRMTQPTDSSEVYEFLTWPQIVGRNVGAYSHKSLRNFLLKPNGNLVINPYHIRLRTLNASTIQPWASLMCTAMINNEPRSLGVIVNVDYLVNEKRRFKYSDIKTLDAEKTKPLQGKESLPVLDHRANLKIKPWNEKSINNEFQKIMSISPYKEKGIAFFSTIWETADFLLEAKEYKIGGGEKETYLRGIKHSMLHCRCGSDAVHETGSRHP</sequence>
<name>A0A0D8Y0B3_DICVI</name>
<dbReference type="AlphaFoldDB" id="A0A0D8Y0B3"/>
<dbReference type="Proteomes" id="UP000053766">
    <property type="component" value="Unassembled WGS sequence"/>
</dbReference>
<evidence type="ECO:0000313" key="2">
    <source>
        <dbReference type="Proteomes" id="UP000053766"/>
    </source>
</evidence>
<reference evidence="1 2" key="1">
    <citation type="submission" date="2013-11" db="EMBL/GenBank/DDBJ databases">
        <title>Draft genome of the bovine lungworm Dictyocaulus viviparus.</title>
        <authorList>
            <person name="Mitreva M."/>
        </authorList>
    </citation>
    <scope>NUCLEOTIDE SEQUENCE [LARGE SCALE GENOMIC DNA]</scope>
    <source>
        <strain evidence="1 2">HannoverDv2000</strain>
    </source>
</reference>
<accession>A0A0D8Y0B3</accession>
<evidence type="ECO:0000313" key="1">
    <source>
        <dbReference type="EMBL" id="KJH48041.1"/>
    </source>
</evidence>
<protein>
    <submittedName>
        <fullName evidence="1">Uncharacterized protein</fullName>
    </submittedName>
</protein>
<reference evidence="2" key="2">
    <citation type="journal article" date="2016" name="Sci. Rep.">
        <title>Dictyocaulus viviparus genome, variome and transcriptome elucidate lungworm biology and support future intervention.</title>
        <authorList>
            <person name="McNulty S.N."/>
            <person name="Strube C."/>
            <person name="Rosa B.A."/>
            <person name="Martin J.C."/>
            <person name="Tyagi R."/>
            <person name="Choi Y.J."/>
            <person name="Wang Q."/>
            <person name="Hallsworth Pepin K."/>
            <person name="Zhang X."/>
            <person name="Ozersky P."/>
            <person name="Wilson R.K."/>
            <person name="Sternberg P.W."/>
            <person name="Gasser R.B."/>
            <person name="Mitreva M."/>
        </authorList>
    </citation>
    <scope>NUCLEOTIDE SEQUENCE [LARGE SCALE GENOMIC DNA]</scope>
    <source>
        <strain evidence="2">HannoverDv2000</strain>
    </source>
</reference>
<gene>
    <name evidence="1" type="ORF">DICVIV_05886</name>
</gene>